<protein>
    <submittedName>
        <fullName evidence="1">Uncharacterized protein</fullName>
    </submittedName>
</protein>
<evidence type="ECO:0000313" key="1">
    <source>
        <dbReference type="EMBL" id="MEQ2204376.1"/>
    </source>
</evidence>
<dbReference type="EMBL" id="JAHRIN010036188">
    <property type="protein sequence ID" value="MEQ2204376.1"/>
    <property type="molecule type" value="Genomic_DNA"/>
</dbReference>
<accession>A0ABV0R8C0</accession>
<gene>
    <name evidence="1" type="ORF">XENOCAPTIV_012188</name>
</gene>
<feature type="non-terminal residue" evidence="1">
    <location>
        <position position="1"/>
    </location>
</feature>
<keyword evidence="2" id="KW-1185">Reference proteome</keyword>
<organism evidence="1 2">
    <name type="scientific">Xenoophorus captivus</name>
    <dbReference type="NCBI Taxonomy" id="1517983"/>
    <lineage>
        <taxon>Eukaryota</taxon>
        <taxon>Metazoa</taxon>
        <taxon>Chordata</taxon>
        <taxon>Craniata</taxon>
        <taxon>Vertebrata</taxon>
        <taxon>Euteleostomi</taxon>
        <taxon>Actinopterygii</taxon>
        <taxon>Neopterygii</taxon>
        <taxon>Teleostei</taxon>
        <taxon>Neoteleostei</taxon>
        <taxon>Acanthomorphata</taxon>
        <taxon>Ovalentaria</taxon>
        <taxon>Atherinomorphae</taxon>
        <taxon>Cyprinodontiformes</taxon>
        <taxon>Goodeidae</taxon>
        <taxon>Xenoophorus</taxon>
    </lineage>
</organism>
<sequence>DGGVVQRSSPVGVRLVDVGAVLQTRSPGVTKTEHHQCIKSELIVVLTTDTACIRGVLDSSATLTQLTSAPWASASAMTGKFCSAAERYNNAPG</sequence>
<evidence type="ECO:0000313" key="2">
    <source>
        <dbReference type="Proteomes" id="UP001434883"/>
    </source>
</evidence>
<name>A0ABV0R8C0_9TELE</name>
<reference evidence="1 2" key="1">
    <citation type="submission" date="2021-06" db="EMBL/GenBank/DDBJ databases">
        <authorList>
            <person name="Palmer J.M."/>
        </authorList>
    </citation>
    <scope>NUCLEOTIDE SEQUENCE [LARGE SCALE GENOMIC DNA]</scope>
    <source>
        <strain evidence="1 2">XC_2019</strain>
        <tissue evidence="1">Muscle</tissue>
    </source>
</reference>
<proteinExistence type="predicted"/>
<comment type="caution">
    <text evidence="1">The sequence shown here is derived from an EMBL/GenBank/DDBJ whole genome shotgun (WGS) entry which is preliminary data.</text>
</comment>
<dbReference type="Proteomes" id="UP001434883">
    <property type="component" value="Unassembled WGS sequence"/>
</dbReference>